<feature type="domain" description="AMP-binding enzyme C-terminal" evidence="3">
    <location>
        <begin position="425"/>
        <end position="490"/>
    </location>
</feature>
<evidence type="ECO:0000313" key="4">
    <source>
        <dbReference type="EMBL" id="TMI93167.1"/>
    </source>
</evidence>
<dbReference type="Pfam" id="PF13193">
    <property type="entry name" value="AMP-binding_C"/>
    <property type="match status" value="1"/>
</dbReference>
<dbReference type="Proteomes" id="UP000318509">
    <property type="component" value="Unassembled WGS sequence"/>
</dbReference>
<dbReference type="InterPro" id="IPR042099">
    <property type="entry name" value="ANL_N_sf"/>
</dbReference>
<dbReference type="AlphaFoldDB" id="A0A537KBM0"/>
<dbReference type="InterPro" id="IPR000873">
    <property type="entry name" value="AMP-dep_synth/lig_dom"/>
</dbReference>
<feature type="domain" description="AMP-dependent synthetase/ligase" evidence="2">
    <location>
        <begin position="20"/>
        <end position="374"/>
    </location>
</feature>
<gene>
    <name evidence="4" type="ORF">E6H00_01620</name>
</gene>
<evidence type="ECO:0000313" key="5">
    <source>
        <dbReference type="Proteomes" id="UP000318509"/>
    </source>
</evidence>
<evidence type="ECO:0000259" key="2">
    <source>
        <dbReference type="Pfam" id="PF00501"/>
    </source>
</evidence>
<dbReference type="PANTHER" id="PTHR43767">
    <property type="entry name" value="LONG-CHAIN-FATTY-ACID--COA LIGASE"/>
    <property type="match status" value="1"/>
</dbReference>
<dbReference type="EMBL" id="VBAK01000036">
    <property type="protein sequence ID" value="TMI93167.1"/>
    <property type="molecule type" value="Genomic_DNA"/>
</dbReference>
<keyword evidence="1" id="KW-1133">Transmembrane helix</keyword>
<reference evidence="4 5" key="1">
    <citation type="journal article" date="2019" name="Nat. Microbiol.">
        <title>Mediterranean grassland soil C-N compound turnover is dependent on rainfall and depth, and is mediated by genomically divergent microorganisms.</title>
        <authorList>
            <person name="Diamond S."/>
            <person name="Andeer P.F."/>
            <person name="Li Z."/>
            <person name="Crits-Christoph A."/>
            <person name="Burstein D."/>
            <person name="Anantharaman K."/>
            <person name="Lane K.R."/>
            <person name="Thomas B.C."/>
            <person name="Pan C."/>
            <person name="Northen T.R."/>
            <person name="Banfield J.F."/>
        </authorList>
    </citation>
    <scope>NUCLEOTIDE SEQUENCE [LARGE SCALE GENOMIC DNA]</scope>
    <source>
        <strain evidence="4">NP_3</strain>
    </source>
</reference>
<dbReference type="InterPro" id="IPR050237">
    <property type="entry name" value="ATP-dep_AMP-bd_enzyme"/>
</dbReference>
<sequence length="514" mass="56583">MSAPDNSGFLHELLYQHRGSSRVALVSPQDGLELSYAELCRHSSALAARLRERTAVRRQRIVLLLPGSAAFVVALFAVSELGGVAIPVDIYTKPEELRVILGFLEPALIITNASLQRRIKAGLSSAACCLVEVDGTGLHVAFCGDALRAESVPDPLPGADPEEDALFILTSGTTGHPKAVRLSHRAIRRNIDMHLESLALEGEIISLQVLPVNYSYGLNACLLSTLRLHGTTVLTPHVIEPKLVHTLVERYGANLLMGSPVIFQYLLQNRGGDFRALRSLRYLTVGGDRCRPNVAKLIRSCLPWTHCYVTYGLSEAGPRVSTLAPQFFASLPQSVGRALRGVEIALLDPAGHPCPPGEPGEVVLQTPSLMNGYFRDEVQSAARVRHGWLFTGDIGRLDADGFLYLLGRRDGEFKFRGRKVHPGYIEQIIFIHPDVQEVHVTRVESARGEHLLATLKARVASEEALVRELKRLCRRHLPAFLIPSEFRFYDPELYHFKGRPAKQIGASLKQPGPL</sequence>
<name>A0A537KBM0_9BACT</name>
<dbReference type="InterPro" id="IPR025110">
    <property type="entry name" value="AMP-bd_C"/>
</dbReference>
<accession>A0A537KBM0</accession>
<dbReference type="InterPro" id="IPR045851">
    <property type="entry name" value="AMP-bd_C_sf"/>
</dbReference>
<keyword evidence="1" id="KW-0812">Transmembrane</keyword>
<proteinExistence type="predicted"/>
<dbReference type="Gene3D" id="3.30.300.30">
    <property type="match status" value="1"/>
</dbReference>
<dbReference type="PANTHER" id="PTHR43767:SF1">
    <property type="entry name" value="NONRIBOSOMAL PEPTIDE SYNTHASE PES1 (EUROFUNG)-RELATED"/>
    <property type="match status" value="1"/>
</dbReference>
<dbReference type="InterPro" id="IPR020845">
    <property type="entry name" value="AMP-binding_CS"/>
</dbReference>
<dbReference type="GO" id="GO:0016878">
    <property type="term" value="F:acid-thiol ligase activity"/>
    <property type="evidence" value="ECO:0007669"/>
    <property type="project" value="UniProtKB-ARBA"/>
</dbReference>
<evidence type="ECO:0000256" key="1">
    <source>
        <dbReference type="SAM" id="Phobius"/>
    </source>
</evidence>
<keyword evidence="4" id="KW-0436">Ligase</keyword>
<dbReference type="Gene3D" id="3.40.50.12780">
    <property type="entry name" value="N-terminal domain of ligase-like"/>
    <property type="match status" value="1"/>
</dbReference>
<dbReference type="SUPFAM" id="SSF56801">
    <property type="entry name" value="Acetyl-CoA synthetase-like"/>
    <property type="match status" value="1"/>
</dbReference>
<feature type="transmembrane region" description="Helical" evidence="1">
    <location>
        <begin position="61"/>
        <end position="85"/>
    </location>
</feature>
<dbReference type="PROSITE" id="PS00455">
    <property type="entry name" value="AMP_BINDING"/>
    <property type="match status" value="1"/>
</dbReference>
<protein>
    <submittedName>
        <fullName evidence="4">Acyl--CoA ligase</fullName>
    </submittedName>
</protein>
<dbReference type="Pfam" id="PF00501">
    <property type="entry name" value="AMP-binding"/>
    <property type="match status" value="1"/>
</dbReference>
<keyword evidence="1" id="KW-0472">Membrane</keyword>
<dbReference type="CDD" id="cd04433">
    <property type="entry name" value="AFD_class_I"/>
    <property type="match status" value="1"/>
</dbReference>
<evidence type="ECO:0000259" key="3">
    <source>
        <dbReference type="Pfam" id="PF13193"/>
    </source>
</evidence>
<organism evidence="4 5">
    <name type="scientific">Candidatus Segetimicrobium genomatis</name>
    <dbReference type="NCBI Taxonomy" id="2569760"/>
    <lineage>
        <taxon>Bacteria</taxon>
        <taxon>Bacillati</taxon>
        <taxon>Candidatus Sysuimicrobiota</taxon>
        <taxon>Candidatus Sysuimicrobiia</taxon>
        <taxon>Candidatus Sysuimicrobiales</taxon>
        <taxon>Candidatus Segetimicrobiaceae</taxon>
        <taxon>Candidatus Segetimicrobium</taxon>
    </lineage>
</organism>
<comment type="caution">
    <text evidence="4">The sequence shown here is derived from an EMBL/GenBank/DDBJ whole genome shotgun (WGS) entry which is preliminary data.</text>
</comment>